<evidence type="ECO:0000313" key="1">
    <source>
        <dbReference type="EMBL" id="BAW26894.1"/>
    </source>
</evidence>
<dbReference type="Proteomes" id="UP000218731">
    <property type="component" value="Plasmid pKF715A"/>
</dbReference>
<keyword evidence="1" id="KW-0614">Plasmid</keyword>
<proteinExistence type="predicted"/>
<reference evidence="1 2" key="1">
    <citation type="submission" date="2015-11" db="EMBL/GenBank/DDBJ databases">
        <title>Complete genome sequencing of a biphenyl-degrading bacterium, Pseudomonas putida KF715 (=NBRC110667).</title>
        <authorList>
            <person name="Suenaga H."/>
            <person name="Fujihara N."/>
            <person name="Watanabe T."/>
            <person name="Hirose J."/>
            <person name="Kimura N."/>
            <person name="Yamazoe A."/>
            <person name="Hosoyama A."/>
            <person name="Shimodaira J."/>
            <person name="Furukawa K."/>
        </authorList>
    </citation>
    <scope>NUCLEOTIDE SEQUENCE [LARGE SCALE GENOMIC DNA]</scope>
    <source>
        <strain evidence="1 2">KF715</strain>
        <plasmid evidence="2">Plasmid pkf715a dna</plasmid>
    </source>
</reference>
<geneLocation type="plasmid" evidence="2">
    <name>pkf715a dna</name>
</geneLocation>
<sequence length="57" mass="6465">MEARRAKTWRAFGQGLVHDSRPPKGARTDTFCPVFTGELLKKELPCTSTFVKMNPVR</sequence>
<gene>
    <name evidence="1" type="ORF">KF715C_pA3890</name>
</gene>
<dbReference type="AlphaFoldDB" id="A0A1L7NN74"/>
<protein>
    <submittedName>
        <fullName evidence="1">Uncharacterized protein</fullName>
    </submittedName>
</protein>
<evidence type="ECO:0000313" key="2">
    <source>
        <dbReference type="Proteomes" id="UP000218731"/>
    </source>
</evidence>
<dbReference type="EMBL" id="AP015030">
    <property type="protein sequence ID" value="BAW26894.1"/>
    <property type="molecule type" value="Genomic_DNA"/>
</dbReference>
<organism evidence="1 2">
    <name type="scientific">Pseudomonas putida</name>
    <name type="common">Arthrobacter siderocapsulatus</name>
    <dbReference type="NCBI Taxonomy" id="303"/>
    <lineage>
        <taxon>Bacteria</taxon>
        <taxon>Pseudomonadati</taxon>
        <taxon>Pseudomonadota</taxon>
        <taxon>Gammaproteobacteria</taxon>
        <taxon>Pseudomonadales</taxon>
        <taxon>Pseudomonadaceae</taxon>
        <taxon>Pseudomonas</taxon>
    </lineage>
</organism>
<accession>A0A1L7NN74</accession>
<name>A0A1L7NN74_PSEPU</name>